<accession>A0A7S7NWI4</accession>
<evidence type="ECO:0000259" key="2">
    <source>
        <dbReference type="PROSITE" id="PS50887"/>
    </source>
</evidence>
<dbReference type="PROSITE" id="PS50887">
    <property type="entry name" value="GGDEF"/>
    <property type="match status" value="1"/>
</dbReference>
<dbReference type="InterPro" id="IPR006674">
    <property type="entry name" value="HD_domain"/>
</dbReference>
<dbReference type="InterPro" id="IPR037522">
    <property type="entry name" value="HD_GYP_dom"/>
</dbReference>
<feature type="transmembrane region" description="Helical" evidence="1">
    <location>
        <begin position="55"/>
        <end position="72"/>
    </location>
</feature>
<feature type="domain" description="GGDEF" evidence="2">
    <location>
        <begin position="668"/>
        <end position="799"/>
    </location>
</feature>
<feature type="transmembrane region" description="Helical" evidence="1">
    <location>
        <begin position="170"/>
        <end position="192"/>
    </location>
</feature>
<dbReference type="CDD" id="cd01949">
    <property type="entry name" value="GGDEF"/>
    <property type="match status" value="1"/>
</dbReference>
<feature type="transmembrane region" description="Helical" evidence="1">
    <location>
        <begin position="7"/>
        <end position="25"/>
    </location>
</feature>
<keyword evidence="1" id="KW-0472">Membrane</keyword>
<dbReference type="SUPFAM" id="SSF55073">
    <property type="entry name" value="Nucleotide cyclase"/>
    <property type="match status" value="1"/>
</dbReference>
<reference evidence="5 6" key="1">
    <citation type="submission" date="2020-10" db="EMBL/GenBank/DDBJ databases">
        <title>Complete genome sequence of Paludibaculum fermentans P105T, a facultatively anaerobic acidobacterium capable of dissimilatory Fe(III) reduction.</title>
        <authorList>
            <person name="Dedysh S.N."/>
            <person name="Beletsky A.V."/>
            <person name="Kulichevskaya I.S."/>
            <person name="Mardanov A.V."/>
            <person name="Ravin N.V."/>
        </authorList>
    </citation>
    <scope>NUCLEOTIDE SEQUENCE [LARGE SCALE GENOMIC DNA]</scope>
    <source>
        <strain evidence="5 6">P105</strain>
    </source>
</reference>
<proteinExistence type="predicted"/>
<dbReference type="Gene3D" id="3.30.70.270">
    <property type="match status" value="1"/>
</dbReference>
<dbReference type="SMART" id="SM00267">
    <property type="entry name" value="GGDEF"/>
    <property type="match status" value="1"/>
</dbReference>
<feature type="transmembrane region" description="Helical" evidence="1">
    <location>
        <begin position="101"/>
        <end position="121"/>
    </location>
</feature>
<dbReference type="SUPFAM" id="SSF55781">
    <property type="entry name" value="GAF domain-like"/>
    <property type="match status" value="1"/>
</dbReference>
<dbReference type="Pfam" id="PF13487">
    <property type="entry name" value="HD_5"/>
    <property type="match status" value="1"/>
</dbReference>
<feature type="domain" description="HD-GYP" evidence="4">
    <location>
        <begin position="231"/>
        <end position="426"/>
    </location>
</feature>
<dbReference type="InterPro" id="IPR003018">
    <property type="entry name" value="GAF"/>
</dbReference>
<gene>
    <name evidence="5" type="ORF">IRI77_14125</name>
</gene>
<keyword evidence="6" id="KW-1185">Reference proteome</keyword>
<dbReference type="SMART" id="SM00471">
    <property type="entry name" value="HDc"/>
    <property type="match status" value="1"/>
</dbReference>
<dbReference type="CDD" id="cd00077">
    <property type="entry name" value="HDc"/>
    <property type="match status" value="1"/>
</dbReference>
<dbReference type="AlphaFoldDB" id="A0A7S7NWI4"/>
<dbReference type="PANTHER" id="PTHR43155:SF2">
    <property type="entry name" value="CYCLIC DI-GMP PHOSPHODIESTERASE PA4108"/>
    <property type="match status" value="1"/>
</dbReference>
<dbReference type="InterPro" id="IPR029016">
    <property type="entry name" value="GAF-like_dom_sf"/>
</dbReference>
<feature type="transmembrane region" description="Helical" evidence="1">
    <location>
        <begin position="141"/>
        <end position="158"/>
    </location>
</feature>
<name>A0A7S7NWI4_PALFE</name>
<evidence type="ECO:0000313" key="5">
    <source>
        <dbReference type="EMBL" id="QOY91031.1"/>
    </source>
</evidence>
<dbReference type="InterPro" id="IPR043128">
    <property type="entry name" value="Rev_trsase/Diguanyl_cyclase"/>
</dbReference>
<dbReference type="InterPro" id="IPR003607">
    <property type="entry name" value="HD/PDEase_dom"/>
</dbReference>
<evidence type="ECO:0000313" key="6">
    <source>
        <dbReference type="Proteomes" id="UP000593892"/>
    </source>
</evidence>
<dbReference type="Pfam" id="PF00990">
    <property type="entry name" value="GGDEF"/>
    <property type="match status" value="1"/>
</dbReference>
<dbReference type="Pfam" id="PF13185">
    <property type="entry name" value="GAF_2"/>
    <property type="match status" value="1"/>
</dbReference>
<evidence type="ECO:0000259" key="3">
    <source>
        <dbReference type="PROSITE" id="PS51831"/>
    </source>
</evidence>
<dbReference type="PROSITE" id="PS51832">
    <property type="entry name" value="HD_GYP"/>
    <property type="match status" value="1"/>
</dbReference>
<dbReference type="InterPro" id="IPR000160">
    <property type="entry name" value="GGDEF_dom"/>
</dbReference>
<dbReference type="SMART" id="SM00065">
    <property type="entry name" value="GAF"/>
    <property type="match status" value="1"/>
</dbReference>
<dbReference type="PROSITE" id="PS51257">
    <property type="entry name" value="PROKAR_LIPOPROTEIN"/>
    <property type="match status" value="1"/>
</dbReference>
<evidence type="ECO:0000256" key="1">
    <source>
        <dbReference type="SAM" id="Phobius"/>
    </source>
</evidence>
<dbReference type="Gene3D" id="3.30.450.40">
    <property type="match status" value="1"/>
</dbReference>
<organism evidence="5 6">
    <name type="scientific">Paludibaculum fermentans</name>
    <dbReference type="NCBI Taxonomy" id="1473598"/>
    <lineage>
        <taxon>Bacteria</taxon>
        <taxon>Pseudomonadati</taxon>
        <taxon>Acidobacteriota</taxon>
        <taxon>Terriglobia</taxon>
        <taxon>Bryobacterales</taxon>
        <taxon>Bryobacteraceae</taxon>
        <taxon>Paludibaculum</taxon>
    </lineage>
</organism>
<dbReference type="KEGG" id="pfer:IRI77_14125"/>
<dbReference type="InterPro" id="IPR029787">
    <property type="entry name" value="Nucleotide_cyclase"/>
</dbReference>
<dbReference type="SUPFAM" id="SSF109604">
    <property type="entry name" value="HD-domain/PDEase-like"/>
    <property type="match status" value="1"/>
</dbReference>
<sequence length="814" mass="88335">MTTQAKIYIGAVLAAGCVVIVQALATWQPDNLIRLAVYVAITLVASGMKLRLPGVTGTISLHFLFLLIGIVNRALPEVLIAGAGATLVQCFWNAKKRPTAIQLAFNVCATAVAVGATDFIYHLEAFQDPNLWAVRLGSTSVVFFFANTAPVALVIGLTEQRSPASIWRECYFWCFPYYLVGATLAASFGFLSRSMGEFTALLGLPVVYVVFRAYGLYLEKLEAEKDHAKQMASLHLRTIEALALAIDAKDHSTHGHLHRVQIYSTELGREMGLGEPDLEALHAAALLHDIGKLAVPEHIISKPGKLTFEEFEKMKVHPEVGADILERVKFPYPVVPIVRSHHEKWDGTGYPYGLKGEEIPLAARILATVDCLDALASERQYRRALPLGEALKVVVSESGKSYDPQVVALLVQRMDELEAKVQRTARIEETERDPVEASLEPGETLLDGQEVSGTAMVPNGRQQDFLASIAAARQEAQSLYELAQNLGNSLSLKETMSVMAGRLKRMVPYDGMAVYVRRGDVLKPEYVGGEDSRIFGALAIPMGQGLSGWVAQNRKPILNGNPSVEPGYLNDPKVFSILNSALAVPLETAEGVMGVLALYKSGRDAFSKDHLRVLMAVSSKISIAVENAIKYKEAESSATTDYLTALPNARSLFVHLDQEMTRVAQSKAGLAVLVCDIDGFKQVNDLYGHLAGNEVLSRVAARFRAMCRDTDYVARMGGDEFVVVAPGLSAEAAVKKIVALDQATAAAGAEACGCKFIGLSVGVSFFPADGQNAEELLAEADRRMYRAKQARKKLRAEGASPETIVPSMARHAIH</sequence>
<dbReference type="NCBIfam" id="TIGR00277">
    <property type="entry name" value="HDIG"/>
    <property type="match status" value="1"/>
</dbReference>
<keyword evidence="1" id="KW-1133">Transmembrane helix</keyword>
<dbReference type="Gene3D" id="1.10.3210.10">
    <property type="entry name" value="Hypothetical protein af1432"/>
    <property type="match status" value="1"/>
</dbReference>
<dbReference type="PROSITE" id="PS51831">
    <property type="entry name" value="HD"/>
    <property type="match status" value="1"/>
</dbReference>
<feature type="domain" description="HD" evidence="3">
    <location>
        <begin position="253"/>
        <end position="375"/>
    </location>
</feature>
<dbReference type="PANTHER" id="PTHR43155">
    <property type="entry name" value="CYCLIC DI-GMP PHOSPHODIESTERASE PA4108-RELATED"/>
    <property type="match status" value="1"/>
</dbReference>
<keyword evidence="1" id="KW-0812">Transmembrane</keyword>
<protein>
    <submittedName>
        <fullName evidence="5">Diguanylate cyclase</fullName>
    </submittedName>
</protein>
<dbReference type="Proteomes" id="UP000593892">
    <property type="component" value="Chromosome"/>
</dbReference>
<evidence type="ECO:0000259" key="4">
    <source>
        <dbReference type="PROSITE" id="PS51832"/>
    </source>
</evidence>
<dbReference type="RefSeq" id="WP_194452686.1">
    <property type="nucleotide sequence ID" value="NZ_CP063849.1"/>
</dbReference>
<dbReference type="EMBL" id="CP063849">
    <property type="protein sequence ID" value="QOY91031.1"/>
    <property type="molecule type" value="Genomic_DNA"/>
</dbReference>
<dbReference type="NCBIfam" id="TIGR00254">
    <property type="entry name" value="GGDEF"/>
    <property type="match status" value="1"/>
</dbReference>
<dbReference type="InterPro" id="IPR006675">
    <property type="entry name" value="HDIG_dom"/>
</dbReference>